<dbReference type="HOGENOM" id="CLU_2658201_0_0_1"/>
<reference evidence="3" key="3">
    <citation type="submission" date="2015-04" db="UniProtKB">
        <authorList>
            <consortium name="EnsemblPlants"/>
        </authorList>
    </citation>
    <scope>IDENTIFICATION</scope>
    <source>
        <strain evidence="3">cv. Jemalong A17</strain>
    </source>
</reference>
<dbReference type="EMBL" id="CM001219">
    <property type="protein sequence ID" value="AES73002.1"/>
    <property type="molecule type" value="Genomic_DNA"/>
</dbReference>
<dbReference type="AlphaFoldDB" id="G7J3A1"/>
<gene>
    <name evidence="2" type="ordered locus">MTR_3g098630</name>
</gene>
<keyword evidence="1 2" id="KW-0812">Transmembrane</keyword>
<name>G7J3A1_MEDTR</name>
<dbReference type="Proteomes" id="UP000002051">
    <property type="component" value="Chromosome 3"/>
</dbReference>
<protein>
    <submittedName>
        <fullName evidence="2">Transmembrane protein, putative</fullName>
    </submittedName>
</protein>
<proteinExistence type="predicted"/>
<keyword evidence="1" id="KW-0472">Membrane</keyword>
<evidence type="ECO:0000313" key="4">
    <source>
        <dbReference type="Proteomes" id="UP000002051"/>
    </source>
</evidence>
<evidence type="ECO:0000313" key="2">
    <source>
        <dbReference type="EMBL" id="AES73002.1"/>
    </source>
</evidence>
<evidence type="ECO:0000313" key="3">
    <source>
        <dbReference type="EnsemblPlants" id="AES73002"/>
    </source>
</evidence>
<keyword evidence="1" id="KW-1133">Transmembrane helix</keyword>
<evidence type="ECO:0000256" key="1">
    <source>
        <dbReference type="SAM" id="Phobius"/>
    </source>
</evidence>
<keyword evidence="4" id="KW-1185">Reference proteome</keyword>
<feature type="transmembrane region" description="Helical" evidence="1">
    <location>
        <begin position="15"/>
        <end position="38"/>
    </location>
</feature>
<accession>G7J3A1</accession>
<dbReference type="PaxDb" id="3880-AES73002"/>
<dbReference type="PROSITE" id="PS51257">
    <property type="entry name" value="PROKAR_LIPOPROTEIN"/>
    <property type="match status" value="1"/>
</dbReference>
<sequence length="76" mass="8404">MCSDFRPNTSTNFPLVGSSCGALHGLGWAMFGGGVYIISRRLKKVFPCLKSIARLRDDEGKEKLLAIAKKMKGWDK</sequence>
<dbReference type="EnsemblPlants" id="AES73002">
    <property type="protein sequence ID" value="AES73002"/>
    <property type="gene ID" value="MTR_3g098630"/>
</dbReference>
<reference evidence="2 4" key="1">
    <citation type="journal article" date="2011" name="Nature">
        <title>The Medicago genome provides insight into the evolution of rhizobial symbioses.</title>
        <authorList>
            <person name="Young N.D."/>
            <person name="Debelle F."/>
            <person name="Oldroyd G.E."/>
            <person name="Geurts R."/>
            <person name="Cannon S.B."/>
            <person name="Udvardi M.K."/>
            <person name="Benedito V.A."/>
            <person name="Mayer K.F."/>
            <person name="Gouzy J."/>
            <person name="Schoof H."/>
            <person name="Van de Peer Y."/>
            <person name="Proost S."/>
            <person name="Cook D.R."/>
            <person name="Meyers B.C."/>
            <person name="Spannagl M."/>
            <person name="Cheung F."/>
            <person name="De Mita S."/>
            <person name="Krishnakumar V."/>
            <person name="Gundlach H."/>
            <person name="Zhou S."/>
            <person name="Mudge J."/>
            <person name="Bharti A.K."/>
            <person name="Murray J.D."/>
            <person name="Naoumkina M.A."/>
            <person name="Rosen B."/>
            <person name="Silverstein K.A."/>
            <person name="Tang H."/>
            <person name="Rombauts S."/>
            <person name="Zhao P.X."/>
            <person name="Zhou P."/>
            <person name="Barbe V."/>
            <person name="Bardou P."/>
            <person name="Bechner M."/>
            <person name="Bellec A."/>
            <person name="Berger A."/>
            <person name="Berges H."/>
            <person name="Bidwell S."/>
            <person name="Bisseling T."/>
            <person name="Choisne N."/>
            <person name="Couloux A."/>
            <person name="Denny R."/>
            <person name="Deshpande S."/>
            <person name="Dai X."/>
            <person name="Doyle J.J."/>
            <person name="Dudez A.M."/>
            <person name="Farmer A.D."/>
            <person name="Fouteau S."/>
            <person name="Franken C."/>
            <person name="Gibelin C."/>
            <person name="Gish J."/>
            <person name="Goldstein S."/>
            <person name="Gonzalez A.J."/>
            <person name="Green P.J."/>
            <person name="Hallab A."/>
            <person name="Hartog M."/>
            <person name="Hua A."/>
            <person name="Humphray S.J."/>
            <person name="Jeong D.H."/>
            <person name="Jing Y."/>
            <person name="Jocker A."/>
            <person name="Kenton S.M."/>
            <person name="Kim D.J."/>
            <person name="Klee K."/>
            <person name="Lai H."/>
            <person name="Lang C."/>
            <person name="Lin S."/>
            <person name="Macmil S.L."/>
            <person name="Magdelenat G."/>
            <person name="Matthews L."/>
            <person name="McCorrison J."/>
            <person name="Monaghan E.L."/>
            <person name="Mun J.H."/>
            <person name="Najar F.Z."/>
            <person name="Nicholson C."/>
            <person name="Noirot C."/>
            <person name="O'Bleness M."/>
            <person name="Paule C.R."/>
            <person name="Poulain J."/>
            <person name="Prion F."/>
            <person name="Qin B."/>
            <person name="Qu C."/>
            <person name="Retzel E.F."/>
            <person name="Riddle C."/>
            <person name="Sallet E."/>
            <person name="Samain S."/>
            <person name="Samson N."/>
            <person name="Sanders I."/>
            <person name="Saurat O."/>
            <person name="Scarpelli C."/>
            <person name="Schiex T."/>
            <person name="Segurens B."/>
            <person name="Severin A.J."/>
            <person name="Sherrier D.J."/>
            <person name="Shi R."/>
            <person name="Sims S."/>
            <person name="Singer S.R."/>
            <person name="Sinharoy S."/>
            <person name="Sterck L."/>
            <person name="Viollet A."/>
            <person name="Wang B.B."/>
            <person name="Wang K."/>
            <person name="Wang M."/>
            <person name="Wang X."/>
            <person name="Warfsmann J."/>
            <person name="Weissenbach J."/>
            <person name="White D.D."/>
            <person name="White J.D."/>
            <person name="Wiley G.B."/>
            <person name="Wincker P."/>
            <person name="Xing Y."/>
            <person name="Yang L."/>
            <person name="Yao Z."/>
            <person name="Ying F."/>
            <person name="Zhai J."/>
            <person name="Zhou L."/>
            <person name="Zuber A."/>
            <person name="Denarie J."/>
            <person name="Dixon R.A."/>
            <person name="May G.D."/>
            <person name="Schwartz D.C."/>
            <person name="Rogers J."/>
            <person name="Quetier F."/>
            <person name="Town C.D."/>
            <person name="Roe B.A."/>
        </authorList>
    </citation>
    <scope>NUCLEOTIDE SEQUENCE [LARGE SCALE GENOMIC DNA]</scope>
    <source>
        <strain evidence="2">A17</strain>
        <strain evidence="3 4">cv. Jemalong A17</strain>
    </source>
</reference>
<reference evidence="2 4" key="2">
    <citation type="journal article" date="2014" name="BMC Genomics">
        <title>An improved genome release (version Mt4.0) for the model legume Medicago truncatula.</title>
        <authorList>
            <person name="Tang H."/>
            <person name="Krishnakumar V."/>
            <person name="Bidwell S."/>
            <person name="Rosen B."/>
            <person name="Chan A."/>
            <person name="Zhou S."/>
            <person name="Gentzbittel L."/>
            <person name="Childs K.L."/>
            <person name="Yandell M."/>
            <person name="Gundlach H."/>
            <person name="Mayer K.F."/>
            <person name="Schwartz D.C."/>
            <person name="Town C.D."/>
        </authorList>
    </citation>
    <scope>GENOME REANNOTATION</scope>
    <source>
        <strain evidence="3 4">cv. Jemalong A17</strain>
    </source>
</reference>
<organism evidence="2 4">
    <name type="scientific">Medicago truncatula</name>
    <name type="common">Barrel medic</name>
    <name type="synonym">Medicago tribuloides</name>
    <dbReference type="NCBI Taxonomy" id="3880"/>
    <lineage>
        <taxon>Eukaryota</taxon>
        <taxon>Viridiplantae</taxon>
        <taxon>Streptophyta</taxon>
        <taxon>Embryophyta</taxon>
        <taxon>Tracheophyta</taxon>
        <taxon>Spermatophyta</taxon>
        <taxon>Magnoliopsida</taxon>
        <taxon>eudicotyledons</taxon>
        <taxon>Gunneridae</taxon>
        <taxon>Pentapetalae</taxon>
        <taxon>rosids</taxon>
        <taxon>fabids</taxon>
        <taxon>Fabales</taxon>
        <taxon>Fabaceae</taxon>
        <taxon>Papilionoideae</taxon>
        <taxon>50 kb inversion clade</taxon>
        <taxon>NPAAA clade</taxon>
        <taxon>Hologalegina</taxon>
        <taxon>IRL clade</taxon>
        <taxon>Trifolieae</taxon>
        <taxon>Medicago</taxon>
    </lineage>
</organism>